<evidence type="ECO:0000313" key="3">
    <source>
        <dbReference type="EMBL" id="SBO94266.1"/>
    </source>
</evidence>
<dbReference type="InterPro" id="IPR023809">
    <property type="entry name" value="Thiopep_bacteriocin_synth_dom"/>
</dbReference>
<dbReference type="NCBIfam" id="TIGR03891">
    <property type="entry name" value="thiopep_ocin"/>
    <property type="match status" value="1"/>
</dbReference>
<dbReference type="RefSeq" id="WP_311132301.1">
    <property type="nucleotide sequence ID" value="NZ_LT559118.1"/>
</dbReference>
<dbReference type="Pfam" id="PF14028">
    <property type="entry name" value="Lant_dehydr_C"/>
    <property type="match status" value="1"/>
</dbReference>
<reference evidence="3" key="1">
    <citation type="submission" date="2016-04" db="EMBL/GenBank/DDBJ databases">
        <authorList>
            <person name="Evans L.H."/>
            <person name="Alamgir A."/>
            <person name="Owens N."/>
            <person name="Weber N.D."/>
            <person name="Virtaneva K."/>
            <person name="Barbian K."/>
            <person name="Babar A."/>
            <person name="Rosenke K."/>
        </authorList>
    </citation>
    <scope>NUCLEOTIDE SEQUENCE</scope>
    <source>
        <strain evidence="3">Nono1</strain>
    </source>
</reference>
<feature type="domain" description="Thiopeptide-type bacteriocin biosynthesis" evidence="2">
    <location>
        <begin position="759"/>
        <end position="1012"/>
    </location>
</feature>
<feature type="domain" description="Lantibiotic dehydratase N-terminal" evidence="1">
    <location>
        <begin position="52"/>
        <end position="693"/>
    </location>
</feature>
<dbReference type="InterPro" id="IPR006827">
    <property type="entry name" value="Lant_deHydtase_N"/>
</dbReference>
<sequence>MITPRFEHADAAVIRASAFTSRPDLPPWPDLTGTSAGHIAGWLSWLRHVRTDPAFVEAIEVASPILADQIAGVCAGRIQQPHRIQSAVQSTLRYLLRATSRATPFGVFAGVAATRIGDTTNLQRGKQHRALARPDSAWVTALIRRVEAHPGVLPQLPATVNNLVFARGERLVLPCRLAPGQTGTCDLTVRNTAPVQAVMKAARTPIRIGRLGAILIEAFPDHAPHDLDALLAALAEHGILLTSINPPMTVTDPLGHIITELARLPDPPLHLIEELQAIQKDLTHHGRTGSAVERHALRVSATKRMATMCDDITAELAVDLRLDWTAALPRAVATEAEAAASALVQLTPHPQGNPAWQAWHTAFLERWGIDAVVPLTHAVDTDIGIGYPAGYRTSTTTPAAPSLTPRDRTLLRLAQRAALEGGDVVLDETTLNNLATDADRPPHPVPHTELRFALHAPTLTAIDRGEFTLAVLSAARQAGTTAGRFLHLLEPTDRDRLTGTLAALPTLHPGAMLAQVSCPPLSARAANLARSPAITTVVPLGEHQPHSSQTLPLEDLAVSADAHRLFLLSLSRGQLVEPLMVNALDLRRATHPLARFLCEISTARAAACTPFSWGAATGLPFLPRVRYRRTILHPATWNIAATDLPGSRATWPQWEQAWRGHRDHHRIPDQVFLGEDDVRLQLDLTEPAHLSLLRTHLNRLQTATLTEAPSRDAYGWTGGHVHEIVLPLTTAPAKRATPPITRRYRPVHHHGHPPGVSPWLYARLYAHPEAQTHILTDHLPNLLSAWRHGPENGAWFLRHHTPEPHLRLRLPLHNPNRYGKAAQQASAWAEPLRNQGLLRGIVFDTYYPEPGRYGSGPTLTAAEQVFAADSAAVLAQLPLTDQAAPPAAVIAASLTNLTAAFTGSLPAGMDWLIHRIPRTATPAINRSLYDETMRLADPSGDWAAVQALPGGTQAVTAWRRRCHAVTRYRALLTTGHGPNADNVLASLLHLHHARMAGLDADSERLCLRLARAAALAHVHRNNQ</sequence>
<protein>
    <submittedName>
        <fullName evidence="3">Lanthionine biosynthesis protein LanB</fullName>
    </submittedName>
</protein>
<dbReference type="AlphaFoldDB" id="A0A1M4E5Z8"/>
<gene>
    <name evidence="3" type="ORF">BN4615_P3782</name>
</gene>
<organism evidence="3">
    <name type="scientific">Nonomuraea gerenzanensis</name>
    <dbReference type="NCBI Taxonomy" id="93944"/>
    <lineage>
        <taxon>Bacteria</taxon>
        <taxon>Bacillati</taxon>
        <taxon>Actinomycetota</taxon>
        <taxon>Actinomycetes</taxon>
        <taxon>Streptosporangiales</taxon>
        <taxon>Streptosporangiaceae</taxon>
        <taxon>Nonomuraea</taxon>
    </lineage>
</organism>
<evidence type="ECO:0000259" key="2">
    <source>
        <dbReference type="Pfam" id="PF14028"/>
    </source>
</evidence>
<proteinExistence type="predicted"/>
<accession>A0A1M4E5Z8</accession>
<evidence type="ECO:0000259" key="1">
    <source>
        <dbReference type="Pfam" id="PF04738"/>
    </source>
</evidence>
<name>A0A1M4E5Z8_9ACTN</name>
<dbReference type="EMBL" id="LT559118">
    <property type="protein sequence ID" value="SBO94266.1"/>
    <property type="molecule type" value="Genomic_DNA"/>
</dbReference>
<dbReference type="Pfam" id="PF04738">
    <property type="entry name" value="Lant_dehydr_N"/>
    <property type="match status" value="1"/>
</dbReference>